<keyword evidence="2" id="KW-1185">Reference proteome</keyword>
<gene>
    <name evidence="1" type="ORF">DPMN_148548</name>
</gene>
<name>A0A9D4J437_DREPO</name>
<proteinExistence type="predicted"/>
<dbReference type="AlphaFoldDB" id="A0A9D4J437"/>
<accession>A0A9D4J437</accession>
<organism evidence="1 2">
    <name type="scientific">Dreissena polymorpha</name>
    <name type="common">Zebra mussel</name>
    <name type="synonym">Mytilus polymorpha</name>
    <dbReference type="NCBI Taxonomy" id="45954"/>
    <lineage>
        <taxon>Eukaryota</taxon>
        <taxon>Metazoa</taxon>
        <taxon>Spiralia</taxon>
        <taxon>Lophotrochozoa</taxon>
        <taxon>Mollusca</taxon>
        <taxon>Bivalvia</taxon>
        <taxon>Autobranchia</taxon>
        <taxon>Heteroconchia</taxon>
        <taxon>Euheterodonta</taxon>
        <taxon>Imparidentia</taxon>
        <taxon>Neoheterodontei</taxon>
        <taxon>Myida</taxon>
        <taxon>Dreissenoidea</taxon>
        <taxon>Dreissenidae</taxon>
        <taxon>Dreissena</taxon>
    </lineage>
</organism>
<evidence type="ECO:0000313" key="2">
    <source>
        <dbReference type="Proteomes" id="UP000828390"/>
    </source>
</evidence>
<sequence>MAWCCVSPFRPSCMENGMSSWFKFLKLIEPRAVQLRCFSLNNVFAEDSKGAEENRTEEARFAVRLLLYCSFNSSNSAMSSVT</sequence>
<comment type="caution">
    <text evidence="1">The sequence shown here is derived from an EMBL/GenBank/DDBJ whole genome shotgun (WGS) entry which is preliminary data.</text>
</comment>
<protein>
    <submittedName>
        <fullName evidence="1">Uncharacterized protein</fullName>
    </submittedName>
</protein>
<reference evidence="1" key="2">
    <citation type="submission" date="2020-11" db="EMBL/GenBank/DDBJ databases">
        <authorList>
            <person name="McCartney M.A."/>
            <person name="Auch B."/>
            <person name="Kono T."/>
            <person name="Mallez S."/>
            <person name="Becker A."/>
            <person name="Gohl D.M."/>
            <person name="Silverstein K.A.T."/>
            <person name="Koren S."/>
            <person name="Bechman K.B."/>
            <person name="Herman A."/>
            <person name="Abrahante J.E."/>
            <person name="Garbe J."/>
        </authorList>
    </citation>
    <scope>NUCLEOTIDE SEQUENCE</scope>
    <source>
        <strain evidence="1">Duluth1</strain>
        <tissue evidence="1">Whole animal</tissue>
    </source>
</reference>
<evidence type="ECO:0000313" key="1">
    <source>
        <dbReference type="EMBL" id="KAH3795003.1"/>
    </source>
</evidence>
<dbReference type="Proteomes" id="UP000828390">
    <property type="component" value="Unassembled WGS sequence"/>
</dbReference>
<reference evidence="1" key="1">
    <citation type="journal article" date="2019" name="bioRxiv">
        <title>The Genome of the Zebra Mussel, Dreissena polymorpha: A Resource for Invasive Species Research.</title>
        <authorList>
            <person name="McCartney M.A."/>
            <person name="Auch B."/>
            <person name="Kono T."/>
            <person name="Mallez S."/>
            <person name="Zhang Y."/>
            <person name="Obille A."/>
            <person name="Becker A."/>
            <person name="Abrahante J.E."/>
            <person name="Garbe J."/>
            <person name="Badalamenti J.P."/>
            <person name="Herman A."/>
            <person name="Mangelson H."/>
            <person name="Liachko I."/>
            <person name="Sullivan S."/>
            <person name="Sone E.D."/>
            <person name="Koren S."/>
            <person name="Silverstein K.A.T."/>
            <person name="Beckman K.B."/>
            <person name="Gohl D.M."/>
        </authorList>
    </citation>
    <scope>NUCLEOTIDE SEQUENCE</scope>
    <source>
        <strain evidence="1">Duluth1</strain>
        <tissue evidence="1">Whole animal</tissue>
    </source>
</reference>
<dbReference type="EMBL" id="JAIWYP010000007">
    <property type="protein sequence ID" value="KAH3795003.1"/>
    <property type="molecule type" value="Genomic_DNA"/>
</dbReference>